<evidence type="ECO:0000313" key="1">
    <source>
        <dbReference type="EMBL" id="JAE31351.1"/>
    </source>
</evidence>
<proteinExistence type="predicted"/>
<organism evidence="1">
    <name type="scientific">Arundo donax</name>
    <name type="common">Giant reed</name>
    <name type="synonym">Donax arundinaceus</name>
    <dbReference type="NCBI Taxonomy" id="35708"/>
    <lineage>
        <taxon>Eukaryota</taxon>
        <taxon>Viridiplantae</taxon>
        <taxon>Streptophyta</taxon>
        <taxon>Embryophyta</taxon>
        <taxon>Tracheophyta</taxon>
        <taxon>Spermatophyta</taxon>
        <taxon>Magnoliopsida</taxon>
        <taxon>Liliopsida</taxon>
        <taxon>Poales</taxon>
        <taxon>Poaceae</taxon>
        <taxon>PACMAD clade</taxon>
        <taxon>Arundinoideae</taxon>
        <taxon>Arundineae</taxon>
        <taxon>Arundo</taxon>
    </lineage>
</organism>
<name>A0A0A9H921_ARUDO</name>
<reference evidence="1" key="1">
    <citation type="submission" date="2014-09" db="EMBL/GenBank/DDBJ databases">
        <authorList>
            <person name="Magalhaes I.L.F."/>
            <person name="Oliveira U."/>
            <person name="Santos F.R."/>
            <person name="Vidigal T.H.D.A."/>
            <person name="Brescovit A.D."/>
            <person name="Santos A.J."/>
        </authorList>
    </citation>
    <scope>NUCLEOTIDE SEQUENCE</scope>
    <source>
        <tissue evidence="1">Shoot tissue taken approximately 20 cm above the soil surface</tissue>
    </source>
</reference>
<reference evidence="1" key="2">
    <citation type="journal article" date="2015" name="Data Brief">
        <title>Shoot transcriptome of the giant reed, Arundo donax.</title>
        <authorList>
            <person name="Barrero R.A."/>
            <person name="Guerrero F.D."/>
            <person name="Moolhuijzen P."/>
            <person name="Goolsby J.A."/>
            <person name="Tidwell J."/>
            <person name="Bellgard S.E."/>
            <person name="Bellgard M.I."/>
        </authorList>
    </citation>
    <scope>NUCLEOTIDE SEQUENCE</scope>
    <source>
        <tissue evidence="1">Shoot tissue taken approximately 20 cm above the soil surface</tissue>
    </source>
</reference>
<dbReference type="EMBL" id="GBRH01166545">
    <property type="protein sequence ID" value="JAE31351.1"/>
    <property type="molecule type" value="Transcribed_RNA"/>
</dbReference>
<sequence length="45" mass="4846">MLKQDGGVKALLGMFRTGHDDDIAQIARGIANFAKCESSMMSQAM</sequence>
<dbReference type="AlphaFoldDB" id="A0A0A9H921"/>
<protein>
    <submittedName>
        <fullName evidence="1">Uncharacterized protein</fullName>
    </submittedName>
</protein>
<accession>A0A0A9H921</accession>